<comment type="similarity">
    <text evidence="2 8">Belongs to the acetyltransferase family. EctA subfamily.</text>
</comment>
<comment type="caution">
    <text evidence="10">The sequence shown here is derived from an EMBL/GenBank/DDBJ whole genome shotgun (WGS) entry which is preliminary data.</text>
</comment>
<reference evidence="10" key="1">
    <citation type="submission" date="2021-12" db="EMBL/GenBank/DDBJ databases">
        <title>Enterovibrio ZSDZ35 sp. nov. and Enterovibrio ZSDZ42 sp. nov., isolated from coastal seawater in Qingdao.</title>
        <authorList>
            <person name="Zhang P."/>
        </authorList>
    </citation>
    <scope>NUCLEOTIDE SEQUENCE</scope>
    <source>
        <strain evidence="10">ZSDZ35</strain>
    </source>
</reference>
<dbReference type="InterPro" id="IPR012772">
    <property type="entry name" value="Ectoine_EctA"/>
</dbReference>
<dbReference type="SUPFAM" id="SSF55729">
    <property type="entry name" value="Acyl-CoA N-acyltransferases (Nat)"/>
    <property type="match status" value="1"/>
</dbReference>
<evidence type="ECO:0000256" key="5">
    <source>
        <dbReference type="ARBA" id="ARBA00022679"/>
    </source>
</evidence>
<dbReference type="Proteomes" id="UP001149821">
    <property type="component" value="Unassembled WGS sequence"/>
</dbReference>
<dbReference type="EC" id="2.3.1.178" evidence="3 8"/>
<comment type="pathway">
    <text evidence="1 8">Amine and polyamine biosynthesis; ectoine biosynthesis; L-ectoine from L-aspartate 4-semialdehyde: step 2/3.</text>
</comment>
<dbReference type="EMBL" id="JAJUBB010000004">
    <property type="protein sequence ID" value="MDD1781001.1"/>
    <property type="molecule type" value="Genomic_DNA"/>
</dbReference>
<name>A0ABT5QJ34_9GAMM</name>
<evidence type="ECO:0000313" key="11">
    <source>
        <dbReference type="Proteomes" id="UP001149821"/>
    </source>
</evidence>
<dbReference type="InterPro" id="IPR016181">
    <property type="entry name" value="Acyl_CoA_acyltransferase"/>
</dbReference>
<evidence type="ECO:0000259" key="9">
    <source>
        <dbReference type="PROSITE" id="PS51186"/>
    </source>
</evidence>
<evidence type="ECO:0000313" key="10">
    <source>
        <dbReference type="EMBL" id="MDD1781001.1"/>
    </source>
</evidence>
<dbReference type="NCBIfam" id="TIGR02406">
    <property type="entry name" value="ectoine_EctA"/>
    <property type="match status" value="1"/>
</dbReference>
<dbReference type="Gene3D" id="3.40.630.30">
    <property type="match status" value="1"/>
</dbReference>
<keyword evidence="5 8" id="KW-0808">Transferase</keyword>
<dbReference type="CDD" id="cd04301">
    <property type="entry name" value="NAT_SF"/>
    <property type="match status" value="1"/>
</dbReference>
<proteinExistence type="inferred from homology"/>
<sequence length="181" mass="20400">MSTETIDHSVVTARLKKELDAWVFRVPNKGDGIKIHNLIANCPPLDENSSYCNFLQSSHFHQTCIVAEHNGEIAGFISGYLKPDAPSELFIWQVAVSAASRGKGLAFRMLQQLLKREHLNKVSAVETTITESNEGSWNLFKKLDAAHGKRGSVSTFLDQEQHFKGHHDTEYLYRIPLNKTH</sequence>
<comment type="catalytic activity">
    <reaction evidence="7 8">
        <text>L-2,4-diaminobutanoate + acetyl-CoA = (2S)-4-acetamido-2-aminobutanoate + CoA + H(+)</text>
        <dbReference type="Rhea" id="RHEA:16901"/>
        <dbReference type="ChEBI" id="CHEBI:15378"/>
        <dbReference type="ChEBI" id="CHEBI:57287"/>
        <dbReference type="ChEBI" id="CHEBI:57288"/>
        <dbReference type="ChEBI" id="CHEBI:58761"/>
        <dbReference type="ChEBI" id="CHEBI:58929"/>
        <dbReference type="EC" id="2.3.1.178"/>
    </reaction>
</comment>
<protein>
    <recommendedName>
        <fullName evidence="4 8">L-2,4-diaminobutyric acid acetyltransferase</fullName>
        <shortName evidence="8">DABA acetyltransferase</shortName>
        <ecNumber evidence="3 8">2.3.1.178</ecNumber>
    </recommendedName>
</protein>
<organism evidence="10 11">
    <name type="scientific">Enterovibrio qingdaonensis</name>
    <dbReference type="NCBI Taxonomy" id="2899818"/>
    <lineage>
        <taxon>Bacteria</taxon>
        <taxon>Pseudomonadati</taxon>
        <taxon>Pseudomonadota</taxon>
        <taxon>Gammaproteobacteria</taxon>
        <taxon>Vibrionales</taxon>
        <taxon>Vibrionaceae</taxon>
        <taxon>Enterovibrio</taxon>
    </lineage>
</organism>
<accession>A0ABT5QJ34</accession>
<dbReference type="InterPro" id="IPR000182">
    <property type="entry name" value="GNAT_dom"/>
</dbReference>
<evidence type="ECO:0000256" key="6">
    <source>
        <dbReference type="ARBA" id="ARBA00023315"/>
    </source>
</evidence>
<evidence type="ECO:0000256" key="8">
    <source>
        <dbReference type="RuleBase" id="RU365045"/>
    </source>
</evidence>
<evidence type="ECO:0000256" key="1">
    <source>
        <dbReference type="ARBA" id="ARBA00004978"/>
    </source>
</evidence>
<dbReference type="RefSeq" id="WP_274141279.1">
    <property type="nucleotide sequence ID" value="NZ_JAJUBB010000004.1"/>
</dbReference>
<feature type="domain" description="N-acetyltransferase" evidence="9">
    <location>
        <begin position="22"/>
        <end position="178"/>
    </location>
</feature>
<dbReference type="GO" id="GO:0033816">
    <property type="term" value="F:diaminobutyrate acetyltransferase activity"/>
    <property type="evidence" value="ECO:0007669"/>
    <property type="project" value="UniProtKB-EC"/>
</dbReference>
<evidence type="ECO:0000256" key="7">
    <source>
        <dbReference type="ARBA" id="ARBA00048924"/>
    </source>
</evidence>
<dbReference type="Pfam" id="PF00583">
    <property type="entry name" value="Acetyltransf_1"/>
    <property type="match status" value="1"/>
</dbReference>
<keyword evidence="6 8" id="KW-0012">Acyltransferase</keyword>
<evidence type="ECO:0000256" key="3">
    <source>
        <dbReference type="ARBA" id="ARBA00012355"/>
    </source>
</evidence>
<keyword evidence="11" id="KW-1185">Reference proteome</keyword>
<evidence type="ECO:0000256" key="4">
    <source>
        <dbReference type="ARBA" id="ARBA00017935"/>
    </source>
</evidence>
<dbReference type="PROSITE" id="PS51186">
    <property type="entry name" value="GNAT"/>
    <property type="match status" value="1"/>
</dbReference>
<gene>
    <name evidence="8 10" type="primary">ectA</name>
    <name evidence="10" type="ORF">LRP49_07270</name>
</gene>
<evidence type="ECO:0000256" key="2">
    <source>
        <dbReference type="ARBA" id="ARBA00010712"/>
    </source>
</evidence>
<comment type="function">
    <text evidence="8">Catalyzes the acetylation of L-2,4-diaminobutyrate (DABA) to gamma-N-acetyl-alpha,gamma-diaminobutyric acid (ADABA) with acetyl coenzyme A.</text>
</comment>